<evidence type="ECO:0000256" key="2">
    <source>
        <dbReference type="ARBA" id="ARBA00022670"/>
    </source>
</evidence>
<accession>A0A396FW91</accession>
<dbReference type="Gene3D" id="3.90.1720.10">
    <property type="entry name" value="endopeptidase domain like (from Nostoc punctiforme)"/>
    <property type="match status" value="1"/>
</dbReference>
<dbReference type="SMART" id="SM00287">
    <property type="entry name" value="SH3b"/>
    <property type="match status" value="2"/>
</dbReference>
<evidence type="ECO:0000313" key="10">
    <source>
        <dbReference type="EMBL" id="RGZ76884.1"/>
    </source>
</evidence>
<evidence type="ECO:0000259" key="7">
    <source>
        <dbReference type="PROSITE" id="PS51935"/>
    </source>
</evidence>
<dbReference type="Proteomes" id="UP000283431">
    <property type="component" value="Unassembled WGS sequence"/>
</dbReference>
<dbReference type="Pfam" id="PF00877">
    <property type="entry name" value="NLPC_P60"/>
    <property type="match status" value="1"/>
</dbReference>
<feature type="region of interest" description="Disordered" evidence="5">
    <location>
        <begin position="88"/>
        <end position="120"/>
    </location>
</feature>
<sequence length="403" mass="42399">MKNKLKLGQAAGVVAFAIIIGAVSMSSSSTVDARTSLKENRTVNAGVALGLTEAADATELLTAGATSALTYYGAELTVAQNDSNVVTASAQGAPQTDDASQESEQANEEAQANEAAQTPTAAQTCGYTNLGMSVISSGNLNIRQEASTDSEVIGILTNHNACELLEDAGEWYKVTSGKVTGYVNKQYLVTGDEAEAIAEQEIKTVATVNTETLNVRAEKSTEAAVLSQVGNSEAFTVNSVADGWVEISVDDSVGYISQDYVTLAQALPTAKTIEQVKYGDGVSDVRASVVSYALQFVGNRYVWGGTSLEKGVDCSGFTMRILGKYGISLPHSSRAQPSYGTKISASEAKPGDLFFYGSGRSISHVAIYIGNGQIVHASNKRDGIKVSNAYYRNPICVARYLPD</sequence>
<evidence type="ECO:0000313" key="15">
    <source>
        <dbReference type="Proteomes" id="UP000286581"/>
    </source>
</evidence>
<dbReference type="Proteomes" id="UP000286581">
    <property type="component" value="Unassembled WGS sequence"/>
</dbReference>
<dbReference type="SUPFAM" id="SSF54001">
    <property type="entry name" value="Cysteine proteinases"/>
    <property type="match status" value="1"/>
</dbReference>
<comment type="caution">
    <text evidence="11">The sequence shown here is derived from an EMBL/GenBank/DDBJ whole genome shotgun (WGS) entry which is preliminary data.</text>
</comment>
<evidence type="ECO:0000313" key="9">
    <source>
        <dbReference type="EMBL" id="RGZ20226.1"/>
    </source>
</evidence>
<dbReference type="PROSITE" id="PS51935">
    <property type="entry name" value="NLPC_P60"/>
    <property type="match status" value="1"/>
</dbReference>
<dbReference type="InterPro" id="IPR038765">
    <property type="entry name" value="Papain-like_cys_pep_sf"/>
</dbReference>
<dbReference type="EMBL" id="QSAE01000002">
    <property type="protein sequence ID" value="RGW41463.1"/>
    <property type="molecule type" value="Genomic_DNA"/>
</dbReference>
<evidence type="ECO:0000256" key="4">
    <source>
        <dbReference type="ARBA" id="ARBA00022807"/>
    </source>
</evidence>
<dbReference type="GO" id="GO:0006508">
    <property type="term" value="P:proteolysis"/>
    <property type="evidence" value="ECO:0007669"/>
    <property type="project" value="UniProtKB-KW"/>
</dbReference>
<dbReference type="EMBL" id="QSEN01000001">
    <property type="protein sequence ID" value="RGZ76884.1"/>
    <property type="molecule type" value="Genomic_DNA"/>
</dbReference>
<dbReference type="RefSeq" id="WP_118374953.1">
    <property type="nucleotide sequence ID" value="NZ_DAWDCN010000026.1"/>
</dbReference>
<feature type="domain" description="SH3b" evidence="6">
    <location>
        <begin position="203"/>
        <end position="265"/>
    </location>
</feature>
<reference evidence="12 13" key="1">
    <citation type="submission" date="2018-08" db="EMBL/GenBank/DDBJ databases">
        <title>A genome reference for cultivated species of the human gut microbiota.</title>
        <authorList>
            <person name="Zou Y."/>
            <person name="Xue W."/>
            <person name="Luo G."/>
        </authorList>
    </citation>
    <scope>NUCLEOTIDE SEQUENCE [LARGE SCALE GENOMIC DNA]</scope>
    <source>
        <strain evidence="8 15">AF12-8</strain>
        <strain evidence="11 12">AF36-2BH</strain>
        <strain evidence="10 13">AM48-7</strain>
        <strain evidence="9 14">AM54-25XD</strain>
    </source>
</reference>
<feature type="compositionally biased region" description="Low complexity" evidence="5">
    <location>
        <begin position="108"/>
        <end position="120"/>
    </location>
</feature>
<dbReference type="PROSITE" id="PS51781">
    <property type="entry name" value="SH3B"/>
    <property type="match status" value="2"/>
</dbReference>
<feature type="compositionally biased region" description="Polar residues" evidence="5">
    <location>
        <begin position="88"/>
        <end position="98"/>
    </location>
</feature>
<organism evidence="11 12">
    <name type="scientific">Agathobacter rectalis</name>
    <dbReference type="NCBI Taxonomy" id="39491"/>
    <lineage>
        <taxon>Bacteria</taxon>
        <taxon>Bacillati</taxon>
        <taxon>Bacillota</taxon>
        <taxon>Clostridia</taxon>
        <taxon>Lachnospirales</taxon>
        <taxon>Lachnospiraceae</taxon>
        <taxon>Agathobacter</taxon>
    </lineage>
</organism>
<keyword evidence="2" id="KW-0645">Protease</keyword>
<dbReference type="Pfam" id="PF08239">
    <property type="entry name" value="SH3_3"/>
    <property type="match status" value="2"/>
</dbReference>
<evidence type="ECO:0000313" key="14">
    <source>
        <dbReference type="Proteomes" id="UP000285209"/>
    </source>
</evidence>
<evidence type="ECO:0000313" key="11">
    <source>
        <dbReference type="EMBL" id="RHL82811.1"/>
    </source>
</evidence>
<dbReference type="Proteomes" id="UP000266698">
    <property type="component" value="Unassembled WGS sequence"/>
</dbReference>
<dbReference type="AlphaFoldDB" id="A0A396FW91"/>
<dbReference type="InterPro" id="IPR051202">
    <property type="entry name" value="Peptidase_C40"/>
</dbReference>
<dbReference type="EMBL" id="QRPB01000002">
    <property type="protein sequence ID" value="RHL82811.1"/>
    <property type="molecule type" value="Genomic_DNA"/>
</dbReference>
<keyword evidence="3" id="KW-0378">Hydrolase</keyword>
<dbReference type="InterPro" id="IPR003646">
    <property type="entry name" value="SH3-like_bac-type"/>
</dbReference>
<dbReference type="EMBL" id="QSDV01000001">
    <property type="protein sequence ID" value="RGZ20226.1"/>
    <property type="molecule type" value="Genomic_DNA"/>
</dbReference>
<evidence type="ECO:0000256" key="1">
    <source>
        <dbReference type="ARBA" id="ARBA00007074"/>
    </source>
</evidence>
<evidence type="ECO:0000259" key="6">
    <source>
        <dbReference type="PROSITE" id="PS51781"/>
    </source>
</evidence>
<feature type="domain" description="SH3b" evidence="6">
    <location>
        <begin position="130"/>
        <end position="192"/>
    </location>
</feature>
<evidence type="ECO:0000313" key="12">
    <source>
        <dbReference type="Proteomes" id="UP000266698"/>
    </source>
</evidence>
<dbReference type="PANTHER" id="PTHR47053:SF1">
    <property type="entry name" value="MUREIN DD-ENDOPEPTIDASE MEPH-RELATED"/>
    <property type="match status" value="1"/>
</dbReference>
<evidence type="ECO:0000256" key="5">
    <source>
        <dbReference type="SAM" id="MobiDB-lite"/>
    </source>
</evidence>
<evidence type="ECO:0000256" key="3">
    <source>
        <dbReference type="ARBA" id="ARBA00022801"/>
    </source>
</evidence>
<dbReference type="PANTHER" id="PTHR47053">
    <property type="entry name" value="MUREIN DD-ENDOPEPTIDASE MEPH-RELATED"/>
    <property type="match status" value="1"/>
</dbReference>
<dbReference type="Gene3D" id="2.30.30.40">
    <property type="entry name" value="SH3 Domains"/>
    <property type="match status" value="2"/>
</dbReference>
<evidence type="ECO:0000313" key="8">
    <source>
        <dbReference type="EMBL" id="RGW41463.1"/>
    </source>
</evidence>
<evidence type="ECO:0000313" key="13">
    <source>
        <dbReference type="Proteomes" id="UP000283431"/>
    </source>
</evidence>
<gene>
    <name evidence="11" type="ORF">DW001_02230</name>
    <name evidence="10" type="ORF">DW975_00560</name>
    <name evidence="8" type="ORF">DWV78_01245</name>
    <name evidence="9" type="ORF">DXA03_01675</name>
</gene>
<protein>
    <submittedName>
        <fullName evidence="11">Peptidoglycan endopeptidase</fullName>
    </submittedName>
</protein>
<dbReference type="InterPro" id="IPR000064">
    <property type="entry name" value="NLP_P60_dom"/>
</dbReference>
<keyword evidence="4" id="KW-0788">Thiol protease</keyword>
<feature type="domain" description="NlpC/P60" evidence="7">
    <location>
        <begin position="283"/>
        <end position="403"/>
    </location>
</feature>
<comment type="similarity">
    <text evidence="1">Belongs to the peptidase C40 family.</text>
</comment>
<proteinExistence type="inferred from homology"/>
<dbReference type="GO" id="GO:0008234">
    <property type="term" value="F:cysteine-type peptidase activity"/>
    <property type="evidence" value="ECO:0007669"/>
    <property type="project" value="UniProtKB-KW"/>
</dbReference>
<name>A0A396FW91_9FIRM</name>
<dbReference type="Proteomes" id="UP000285209">
    <property type="component" value="Unassembled WGS sequence"/>
</dbReference>